<evidence type="ECO:0000256" key="1">
    <source>
        <dbReference type="ARBA" id="ARBA00011079"/>
    </source>
</evidence>
<dbReference type="InterPro" id="IPR008758">
    <property type="entry name" value="Peptidase_S28"/>
</dbReference>
<dbReference type="Gene3D" id="3.40.50.1820">
    <property type="entry name" value="alpha/beta hydrolase"/>
    <property type="match status" value="1"/>
</dbReference>
<name>A0AAW2FRW1_9HYME</name>
<feature type="signal peptide" evidence="6">
    <location>
        <begin position="1"/>
        <end position="19"/>
    </location>
</feature>
<keyword evidence="4" id="KW-0378">Hydrolase</keyword>
<evidence type="ECO:0000313" key="7">
    <source>
        <dbReference type="EMBL" id="KAL0116872.1"/>
    </source>
</evidence>
<gene>
    <name evidence="7" type="ORF">PUN28_010030</name>
</gene>
<protein>
    <recommendedName>
        <fullName evidence="9">Serine protease K12H4.7</fullName>
    </recommendedName>
</protein>
<keyword evidence="5" id="KW-0325">Glycoprotein</keyword>
<dbReference type="GO" id="GO:0008239">
    <property type="term" value="F:dipeptidyl-peptidase activity"/>
    <property type="evidence" value="ECO:0007669"/>
    <property type="project" value="TreeGrafter"/>
</dbReference>
<comment type="caution">
    <text evidence="7">The sequence shown here is derived from an EMBL/GenBank/DDBJ whole genome shotgun (WGS) entry which is preliminary data.</text>
</comment>
<evidence type="ECO:0000256" key="4">
    <source>
        <dbReference type="ARBA" id="ARBA00022801"/>
    </source>
</evidence>
<dbReference type="Proteomes" id="UP001430953">
    <property type="component" value="Unassembled WGS sequence"/>
</dbReference>
<feature type="chain" id="PRO_5043677145" description="Serine protease K12H4.7" evidence="6">
    <location>
        <begin position="20"/>
        <end position="497"/>
    </location>
</feature>
<keyword evidence="3 6" id="KW-0732">Signal</keyword>
<reference evidence="7 8" key="1">
    <citation type="submission" date="2023-03" db="EMBL/GenBank/DDBJ databases">
        <title>High recombination rates correlate with genetic variation in Cardiocondyla obscurior ants.</title>
        <authorList>
            <person name="Errbii M."/>
        </authorList>
    </citation>
    <scope>NUCLEOTIDE SEQUENCE [LARGE SCALE GENOMIC DNA]</scope>
    <source>
        <strain evidence="7">Alpha-2009</strain>
        <tissue evidence="7">Whole body</tissue>
    </source>
</reference>
<proteinExistence type="inferred from homology"/>
<dbReference type="GO" id="GO:0070008">
    <property type="term" value="F:serine-type exopeptidase activity"/>
    <property type="evidence" value="ECO:0007669"/>
    <property type="project" value="InterPro"/>
</dbReference>
<evidence type="ECO:0000256" key="2">
    <source>
        <dbReference type="ARBA" id="ARBA00022670"/>
    </source>
</evidence>
<keyword evidence="8" id="KW-1185">Reference proteome</keyword>
<dbReference type="PANTHER" id="PTHR11010:SF117">
    <property type="entry name" value="SERINE PROTEASE 16"/>
    <property type="match status" value="1"/>
</dbReference>
<dbReference type="Gene3D" id="1.20.120.980">
    <property type="entry name" value="Serine carboxypeptidase S28, SKS domain"/>
    <property type="match status" value="1"/>
</dbReference>
<dbReference type="SUPFAM" id="SSF53474">
    <property type="entry name" value="alpha/beta-Hydrolases"/>
    <property type="match status" value="1"/>
</dbReference>
<evidence type="ECO:0000256" key="5">
    <source>
        <dbReference type="ARBA" id="ARBA00023180"/>
    </source>
</evidence>
<dbReference type="InterPro" id="IPR029058">
    <property type="entry name" value="AB_hydrolase_fold"/>
</dbReference>
<evidence type="ECO:0008006" key="9">
    <source>
        <dbReference type="Google" id="ProtNLM"/>
    </source>
</evidence>
<dbReference type="PANTHER" id="PTHR11010">
    <property type="entry name" value="PROTEASE S28 PRO-X CARBOXYPEPTIDASE-RELATED"/>
    <property type="match status" value="1"/>
</dbReference>
<sequence length="497" mass="56462">MQILLLLSILLSILNNSIAWRNFMRGRAKGGNVGEPVLSSQTISLPEEQWFTQYLDHFNPTDTRVWKQRYFVNSDFYKLNGPIFLMIGAEGIANAKWMVEGEWIENAKEFGAMCFYLEHRFYGKSHPTADLSIKNLMYLSSEQALADLAFFIESANIGYKFSSNTKWIVFGGSYGGSLAAWMRVKYPHLVHGAVSSSGPVAARLDFDDYYVVVTKALEGYSEKCINTIQEANSQIDILLHHINGQLQIQKKFNLCDPIDPGHTKKIDISNLYESLASNFADIVQYNKDNRQSSQTANITIETVCDILTDEKIGKSIDRLAYVNNMILNATKEKCLDYRYDKMIHELRNVTWASEQAEGGRQWMYQTCTEFGFYQTSSKKPNVFGNGNNFPLKFFVQQCIDIFGPRYGAHLLETAVTRTNILYGAFNLQATNIVFVHGSIDPWHMLGIVSSSNPQTPAIYIKGTAHCANMYPPSERDMPQLKKARLQIKGLIKQWLQN</sequence>
<evidence type="ECO:0000313" key="8">
    <source>
        <dbReference type="Proteomes" id="UP001430953"/>
    </source>
</evidence>
<organism evidence="7 8">
    <name type="scientific">Cardiocondyla obscurior</name>
    <dbReference type="NCBI Taxonomy" id="286306"/>
    <lineage>
        <taxon>Eukaryota</taxon>
        <taxon>Metazoa</taxon>
        <taxon>Ecdysozoa</taxon>
        <taxon>Arthropoda</taxon>
        <taxon>Hexapoda</taxon>
        <taxon>Insecta</taxon>
        <taxon>Pterygota</taxon>
        <taxon>Neoptera</taxon>
        <taxon>Endopterygota</taxon>
        <taxon>Hymenoptera</taxon>
        <taxon>Apocrita</taxon>
        <taxon>Aculeata</taxon>
        <taxon>Formicoidea</taxon>
        <taxon>Formicidae</taxon>
        <taxon>Myrmicinae</taxon>
        <taxon>Cardiocondyla</taxon>
    </lineage>
</organism>
<evidence type="ECO:0000256" key="3">
    <source>
        <dbReference type="ARBA" id="ARBA00022729"/>
    </source>
</evidence>
<dbReference type="Pfam" id="PF05577">
    <property type="entry name" value="Peptidase_S28"/>
    <property type="match status" value="1"/>
</dbReference>
<evidence type="ECO:0000256" key="6">
    <source>
        <dbReference type="SAM" id="SignalP"/>
    </source>
</evidence>
<keyword evidence="2" id="KW-0645">Protease</keyword>
<accession>A0AAW2FRW1</accession>
<dbReference type="AlphaFoldDB" id="A0AAW2FRW1"/>
<dbReference type="InterPro" id="IPR042269">
    <property type="entry name" value="Ser_carbopepase_S28_SKS"/>
</dbReference>
<dbReference type="GO" id="GO:0006508">
    <property type="term" value="P:proteolysis"/>
    <property type="evidence" value="ECO:0007669"/>
    <property type="project" value="UniProtKB-KW"/>
</dbReference>
<comment type="similarity">
    <text evidence="1">Belongs to the peptidase S28 family.</text>
</comment>
<dbReference type="FunFam" id="1.20.120.980:FF:000003">
    <property type="entry name" value="Serine protease 16"/>
    <property type="match status" value="1"/>
</dbReference>
<dbReference type="EMBL" id="JADYXP020000009">
    <property type="protein sequence ID" value="KAL0116872.1"/>
    <property type="molecule type" value="Genomic_DNA"/>
</dbReference>